<dbReference type="Gene3D" id="1.10.1760.20">
    <property type="match status" value="1"/>
</dbReference>
<feature type="transmembrane region" description="Helical" evidence="1">
    <location>
        <begin position="100"/>
        <end position="123"/>
    </location>
</feature>
<name>A0A3E4PFH6_9FIRM</name>
<dbReference type="AlphaFoldDB" id="A0A3E4PFH6"/>
<reference evidence="2 3" key="1">
    <citation type="submission" date="2018-08" db="EMBL/GenBank/DDBJ databases">
        <title>A genome reference for cultivated species of the human gut microbiota.</title>
        <authorList>
            <person name="Zou Y."/>
            <person name="Xue W."/>
            <person name="Luo G."/>
        </authorList>
    </citation>
    <scope>NUCLEOTIDE SEQUENCE [LARGE SCALE GENOMIC DNA]</scope>
    <source>
        <strain evidence="2 3">TF09-3</strain>
    </source>
</reference>
<gene>
    <name evidence="2" type="ORF">DXC93_15945</name>
</gene>
<dbReference type="Proteomes" id="UP000261324">
    <property type="component" value="Unassembled WGS sequence"/>
</dbReference>
<keyword evidence="1" id="KW-0472">Membrane</keyword>
<feature type="transmembrane region" description="Helical" evidence="1">
    <location>
        <begin position="41"/>
        <end position="62"/>
    </location>
</feature>
<dbReference type="RefSeq" id="WP_005342859.1">
    <property type="nucleotide sequence ID" value="NZ_QSRA01000034.1"/>
</dbReference>
<evidence type="ECO:0000256" key="1">
    <source>
        <dbReference type="SAM" id="Phobius"/>
    </source>
</evidence>
<feature type="transmembrane region" description="Helical" evidence="1">
    <location>
        <begin position="129"/>
        <end position="150"/>
    </location>
</feature>
<comment type="caution">
    <text evidence="2">The sequence shown here is derived from an EMBL/GenBank/DDBJ whole genome shotgun (WGS) entry which is preliminary data.</text>
</comment>
<organism evidence="2 3">
    <name type="scientific">Dorea formicigenerans</name>
    <dbReference type="NCBI Taxonomy" id="39486"/>
    <lineage>
        <taxon>Bacteria</taxon>
        <taxon>Bacillati</taxon>
        <taxon>Bacillota</taxon>
        <taxon>Clostridia</taxon>
        <taxon>Lachnospirales</taxon>
        <taxon>Lachnospiraceae</taxon>
        <taxon>Dorea</taxon>
    </lineage>
</organism>
<proteinExistence type="predicted"/>
<keyword evidence="1" id="KW-1133">Transmembrane helix</keyword>
<evidence type="ECO:0000313" key="3">
    <source>
        <dbReference type="Proteomes" id="UP000261324"/>
    </source>
</evidence>
<accession>A0A3E4PFH6</accession>
<feature type="transmembrane region" description="Helical" evidence="1">
    <location>
        <begin position="6"/>
        <end position="29"/>
    </location>
</feature>
<keyword evidence="1" id="KW-0812">Transmembrane</keyword>
<evidence type="ECO:0008006" key="4">
    <source>
        <dbReference type="Google" id="ProtNLM"/>
    </source>
</evidence>
<sequence length="194" mass="20611">MKKWNKLTIFLIPIGIAVNVVGGQLALMLKLPVFLDSIGTFVVAALCGIVPGLIVAVGTQLINAITTPTVLAFIEISMLFAVESYFFAKWKIYKSPVKSALCGVVVAVIDACLAVPTTAFLLGGFAGTGASTIVAALMAAGWGVFPATFVSEIASETMDKVVCMIIIFIVLKAIPDRLKVKLPNARFFIKDVEE</sequence>
<feature type="transmembrane region" description="Helical" evidence="1">
    <location>
        <begin position="68"/>
        <end position="88"/>
    </location>
</feature>
<protein>
    <recommendedName>
        <fullName evidence="4">ECF transporter S component</fullName>
    </recommendedName>
</protein>
<dbReference type="EMBL" id="QSRA01000034">
    <property type="protein sequence ID" value="RGK78709.1"/>
    <property type="molecule type" value="Genomic_DNA"/>
</dbReference>
<evidence type="ECO:0000313" key="2">
    <source>
        <dbReference type="EMBL" id="RGK78709.1"/>
    </source>
</evidence>